<protein>
    <submittedName>
        <fullName evidence="1">Uncharacterized protein</fullName>
    </submittedName>
</protein>
<organism evidence="1 2">
    <name type="scientific">Promicromonospora iranensis</name>
    <dbReference type="NCBI Taxonomy" id="1105144"/>
    <lineage>
        <taxon>Bacteria</taxon>
        <taxon>Bacillati</taxon>
        <taxon>Actinomycetota</taxon>
        <taxon>Actinomycetes</taxon>
        <taxon>Micrococcales</taxon>
        <taxon>Promicromonosporaceae</taxon>
        <taxon>Promicromonospora</taxon>
    </lineage>
</organism>
<reference evidence="1 2" key="1">
    <citation type="submission" date="2023-07" db="EMBL/GenBank/DDBJ databases">
        <title>Sequencing the genomes of 1000 actinobacteria strains.</title>
        <authorList>
            <person name="Klenk H.-P."/>
        </authorList>
    </citation>
    <scope>NUCLEOTIDE SEQUENCE [LARGE SCALE GENOMIC DNA]</scope>
    <source>
        <strain evidence="1 2">DSM 45554</strain>
    </source>
</reference>
<keyword evidence="2" id="KW-1185">Reference proteome</keyword>
<evidence type="ECO:0000313" key="2">
    <source>
        <dbReference type="Proteomes" id="UP001183585"/>
    </source>
</evidence>
<name>A0ABU2CP84_9MICO</name>
<comment type="caution">
    <text evidence="1">The sequence shown here is derived from an EMBL/GenBank/DDBJ whole genome shotgun (WGS) entry which is preliminary data.</text>
</comment>
<proteinExistence type="predicted"/>
<dbReference type="Proteomes" id="UP001183585">
    <property type="component" value="Unassembled WGS sequence"/>
</dbReference>
<dbReference type="EMBL" id="JAVDYE010000001">
    <property type="protein sequence ID" value="MDR7383151.1"/>
    <property type="molecule type" value="Genomic_DNA"/>
</dbReference>
<gene>
    <name evidence="1" type="ORF">J2S48_002666</name>
</gene>
<sequence>MTIKRLRTLSSPCGFRYCLVPFCHDVSVAEYRTAKHPPEHCAHFSVDGPTNHSVPLFFIRHSGRDNTWQNAIGNRYV</sequence>
<accession>A0ABU2CP84</accession>
<evidence type="ECO:0000313" key="1">
    <source>
        <dbReference type="EMBL" id="MDR7383151.1"/>
    </source>
</evidence>